<dbReference type="EMBL" id="BSXS01007379">
    <property type="protein sequence ID" value="GME88591.1"/>
    <property type="molecule type" value="Genomic_DNA"/>
</dbReference>
<comment type="caution">
    <text evidence="1">The sequence shown here is derived from an EMBL/GenBank/DDBJ whole genome shotgun (WGS) entry which is preliminary data.</text>
</comment>
<proteinExistence type="predicted"/>
<protein>
    <submittedName>
        <fullName evidence="1">Unnamed protein product</fullName>
    </submittedName>
</protein>
<name>A0ACB5THS6_AMBMO</name>
<evidence type="ECO:0000313" key="2">
    <source>
        <dbReference type="Proteomes" id="UP001165064"/>
    </source>
</evidence>
<keyword evidence="2" id="KW-1185">Reference proteome</keyword>
<dbReference type="Proteomes" id="UP001165064">
    <property type="component" value="Unassembled WGS sequence"/>
</dbReference>
<gene>
    <name evidence="1" type="ORF">Amon02_000838900</name>
</gene>
<sequence length="232" mass="24900">MTPSNNYDMMFENNSQLQLVPNFSTLDSSMNSPGTPLILKEQNDTPTFTDLLSPPLSEQEHHVYPSVPVTNTDVTFKKNVGDLKSTNSNVNDDADLSPTSLSSVPKHIGDGIDLHKLSLNDTLIESTSKTTKTASSSQHISSAAATATTAAATGIIPSLKPSTTTDGGVDQLKKPMIHSDSYQNLLKKYCFYKGPSTVSSFLETGSGQSEIKGSQQQPSPSKTQSFTSPSFY</sequence>
<evidence type="ECO:0000313" key="1">
    <source>
        <dbReference type="EMBL" id="GME88591.1"/>
    </source>
</evidence>
<accession>A0ACB5THS6</accession>
<organism evidence="1 2">
    <name type="scientific">Ambrosiozyma monospora</name>
    <name type="common">Yeast</name>
    <name type="synonym">Endomycopsis monosporus</name>
    <dbReference type="NCBI Taxonomy" id="43982"/>
    <lineage>
        <taxon>Eukaryota</taxon>
        <taxon>Fungi</taxon>
        <taxon>Dikarya</taxon>
        <taxon>Ascomycota</taxon>
        <taxon>Saccharomycotina</taxon>
        <taxon>Pichiomycetes</taxon>
        <taxon>Pichiales</taxon>
        <taxon>Pichiaceae</taxon>
        <taxon>Ambrosiozyma</taxon>
    </lineage>
</organism>
<reference evidence="1" key="1">
    <citation type="submission" date="2023-04" db="EMBL/GenBank/DDBJ databases">
        <title>Ambrosiozyma monospora NBRC 10751.</title>
        <authorList>
            <person name="Ichikawa N."/>
            <person name="Sato H."/>
            <person name="Tonouchi N."/>
        </authorList>
    </citation>
    <scope>NUCLEOTIDE SEQUENCE</scope>
    <source>
        <strain evidence="1">NBRC 10751</strain>
    </source>
</reference>